<feature type="region of interest" description="Disordered" evidence="13">
    <location>
        <begin position="693"/>
        <end position="818"/>
    </location>
</feature>
<organism evidence="17 18">
    <name type="scientific">Sporidiobolus salmonicolor</name>
    <name type="common">Yeast-like fungus</name>
    <name type="synonym">Sporobolomyces salmonicolor</name>
    <dbReference type="NCBI Taxonomy" id="5005"/>
    <lineage>
        <taxon>Eukaryota</taxon>
        <taxon>Fungi</taxon>
        <taxon>Dikarya</taxon>
        <taxon>Basidiomycota</taxon>
        <taxon>Pucciniomycotina</taxon>
        <taxon>Microbotryomycetes</taxon>
        <taxon>Sporidiobolales</taxon>
        <taxon>Sporidiobolaceae</taxon>
        <taxon>Sporobolomyces</taxon>
    </lineage>
</organism>
<dbReference type="Gene3D" id="3.40.50.140">
    <property type="match status" value="1"/>
</dbReference>
<comment type="similarity">
    <text evidence="3 12">Belongs to the type IA topoisomerase family.</text>
</comment>
<dbReference type="SMART" id="SM00437">
    <property type="entry name" value="TOP1Ac"/>
    <property type="match status" value="1"/>
</dbReference>
<name>A0A0D6ERA8_SPOSA</name>
<feature type="compositionally biased region" description="Gly residues" evidence="13">
    <location>
        <begin position="726"/>
        <end position="756"/>
    </location>
</feature>
<dbReference type="GO" id="GO:0006265">
    <property type="term" value="P:DNA topological change"/>
    <property type="evidence" value="ECO:0007669"/>
    <property type="project" value="InterPro"/>
</dbReference>
<dbReference type="PANTHER" id="PTHR11390:SF21">
    <property type="entry name" value="DNA TOPOISOMERASE 3-ALPHA"/>
    <property type="match status" value="1"/>
</dbReference>
<feature type="domain" description="GRF-type" evidence="15">
    <location>
        <begin position="819"/>
        <end position="861"/>
    </location>
</feature>
<dbReference type="Pfam" id="PF06839">
    <property type="entry name" value="Zn_ribbon_GRF"/>
    <property type="match status" value="1"/>
</dbReference>
<dbReference type="SUPFAM" id="SSF56712">
    <property type="entry name" value="Prokaryotic type I DNA topoisomerase"/>
    <property type="match status" value="1"/>
</dbReference>
<reference evidence="18" key="1">
    <citation type="submission" date="2015-02" db="EMBL/GenBank/DDBJ databases">
        <authorList>
            <person name="Gon?alves P."/>
        </authorList>
    </citation>
    <scope>NUCLEOTIDE SEQUENCE [LARGE SCALE GENOMIC DNA]</scope>
</reference>
<dbReference type="GO" id="GO:0005634">
    <property type="term" value="C:nucleus"/>
    <property type="evidence" value="ECO:0007669"/>
    <property type="project" value="TreeGrafter"/>
</dbReference>
<comment type="function">
    <text evidence="12">Introduces a single-strand break via transesterification at a target site in duplex DNA. Releases the supercoiling and torsional tension of DNA introduced during the DNA replication and transcription by transiently cleaving and rejoining one strand of the DNA duplex. The scissile phosphodiester is attacked by the catalytic tyrosine of the enzyme, resulting in the formation of a DNA-(5'-phosphotyrosyl)-enzyme intermediate and the expulsion of a 3'-OH DNA strand.</text>
</comment>
<dbReference type="PANTHER" id="PTHR11390">
    <property type="entry name" value="PROKARYOTIC DNA TOPOISOMERASE"/>
    <property type="match status" value="1"/>
</dbReference>
<dbReference type="Pfam" id="PF01131">
    <property type="entry name" value="Topoisom_bac"/>
    <property type="match status" value="1"/>
</dbReference>
<dbReference type="AlphaFoldDB" id="A0A0D6ERA8"/>
<keyword evidence="10 12" id="KW-0413">Isomerase</keyword>
<evidence type="ECO:0000256" key="8">
    <source>
        <dbReference type="ARBA" id="ARBA00023029"/>
    </source>
</evidence>
<dbReference type="GO" id="GO:0031422">
    <property type="term" value="C:RecQ family helicase-topoisomerase III complex"/>
    <property type="evidence" value="ECO:0007669"/>
    <property type="project" value="TreeGrafter"/>
</dbReference>
<proteinExistence type="inferred from homology"/>
<feature type="compositionally biased region" description="Low complexity" evidence="13">
    <location>
        <begin position="772"/>
        <end position="785"/>
    </location>
</feature>
<dbReference type="PROSITE" id="PS50880">
    <property type="entry name" value="TOPRIM"/>
    <property type="match status" value="1"/>
</dbReference>
<dbReference type="GO" id="GO:0003917">
    <property type="term" value="F:DNA topoisomerase type I (single strand cut, ATP-independent) activity"/>
    <property type="evidence" value="ECO:0007669"/>
    <property type="project" value="UniProtKB-EC"/>
</dbReference>
<evidence type="ECO:0000256" key="4">
    <source>
        <dbReference type="ARBA" id="ARBA00012891"/>
    </source>
</evidence>
<keyword evidence="5" id="KW-0479">Metal-binding</keyword>
<feature type="domain" description="Toprim" evidence="14">
    <location>
        <begin position="127"/>
        <end position="204"/>
    </location>
</feature>
<evidence type="ECO:0000256" key="11">
    <source>
        <dbReference type="PROSITE-ProRule" id="PRU01343"/>
    </source>
</evidence>
<keyword evidence="7" id="KW-0862">Zinc</keyword>
<dbReference type="InterPro" id="IPR013826">
    <property type="entry name" value="Topo_IA_cen_sub3"/>
</dbReference>
<evidence type="ECO:0000259" key="16">
    <source>
        <dbReference type="PROSITE" id="PS52039"/>
    </source>
</evidence>
<dbReference type="InterPro" id="IPR006171">
    <property type="entry name" value="TOPRIM_dom"/>
</dbReference>
<dbReference type="Gene3D" id="2.70.20.10">
    <property type="entry name" value="Topoisomerase I, domain 3"/>
    <property type="match status" value="1"/>
</dbReference>
<feature type="non-terminal residue" evidence="17">
    <location>
        <position position="1"/>
    </location>
</feature>
<dbReference type="InterPro" id="IPR013497">
    <property type="entry name" value="Topo_IA_cen"/>
</dbReference>
<comment type="catalytic activity">
    <reaction evidence="1 12">
        <text>ATP-independent breakage of single-stranded DNA, followed by passage and rejoining.</text>
        <dbReference type="EC" id="5.6.2.1"/>
    </reaction>
</comment>
<dbReference type="Proteomes" id="UP000243876">
    <property type="component" value="Unassembled WGS sequence"/>
</dbReference>
<evidence type="ECO:0000313" key="17">
    <source>
        <dbReference type="EMBL" id="CEQ42489.1"/>
    </source>
</evidence>
<evidence type="ECO:0000256" key="9">
    <source>
        <dbReference type="ARBA" id="ARBA00023125"/>
    </source>
</evidence>
<dbReference type="EMBL" id="CENE01000027">
    <property type="protein sequence ID" value="CEQ42489.1"/>
    <property type="molecule type" value="Genomic_DNA"/>
</dbReference>
<evidence type="ECO:0000256" key="2">
    <source>
        <dbReference type="ARBA" id="ARBA00001946"/>
    </source>
</evidence>
<dbReference type="Pfam" id="PF01751">
    <property type="entry name" value="Toprim"/>
    <property type="match status" value="1"/>
</dbReference>
<dbReference type="SMART" id="SM00436">
    <property type="entry name" value="TOP1Bc"/>
    <property type="match status" value="1"/>
</dbReference>
<keyword evidence="9 12" id="KW-0238">DNA-binding</keyword>
<dbReference type="CDD" id="cd00186">
    <property type="entry name" value="TOP1Ac"/>
    <property type="match status" value="1"/>
</dbReference>
<feature type="domain" description="Topo IA-type catalytic" evidence="16">
    <location>
        <begin position="222"/>
        <end position="670"/>
    </location>
</feature>
<sequence length="977" mass="106466">TGQAWLNGSASPRSRPSPSRLPRSSLAASSLSFVLYLPPSLPLPPIDSHTLLPCLTQRDSRHPKWIKNYDFSYRMGNGGAWTDFTVTAVAGHLTSSEFDEQYRKWSSCDPRELFDARIRMFVTQVCHSPFLFPFRALKTGLMSMNGQDNDHKGIERNLIAEAKKATHLMIWTDCDREGEFIGSVVAEVCRKAKPNIVVKRARFSAIIANQINQACRNPVDLDMLQASAVSARMELDLRVGAIFTRVQSLELQRRLAVLADKLISYGPCQFPTLGFVVDQYERVQSFVPEPFWFIHVGLARDGEGSSTSFNWRRRRLYDRQVAQVVFDLCEAQPTATVLSQQTKPTQKCASSRSVSLPPLSLSSTAHATFLNIQIAENLYQKGILSYPRTETDQFDRDFNFNELIEKHTGDAAWGPFAQNLLTGGGFERPRNGQKNDKAHPPIHPTAHVNNLQGDDKRVYDLIVRRFLACCSRNATGMEKTVEIEIAGECFSAKGLVIRERNYLDVYIYDKWTGNHLPDFQPGEQFEPDELELKEGMTTQPNLLTEADLVSLMDKNGIGLSLPPVSPAKGGRLNEDGCVGTDATIAEHIQKIIDREYVMKQREGAVEYLVPSTLGIGLVKGYDRVGLENSLTKPHLRRLVQTEQRMVQICAGTKSKNDVIVETLDEYRQVYIKTKQQMDAFVAAVREYVEGQPGALNGGGGGGGGGGGHGGGRGFGENNSDDNADSDGGGGGGRAGRGRGRGAGGARGATRGRGAGEGALPQRRGRGREVADAPSAARGARGQGRAAPKRKRDEDGNDDNDLPLNNNHNSNNNAGVPPSCSCDDLSVERTVVKEGPNKGRRFWMCAKGMSDGCGFFSWIDGESGGGGGGGGGAAPKKRVAGNAPKRSAPRGGGGGGTAQQLYDSGDLRCSCDLTPTQLTVAKDGAFHHLFFPRPGRLTVSTRRLAQVRIKAAISSSARTSRRAHNAGSFALLMSRRER</sequence>
<protein>
    <recommendedName>
        <fullName evidence="4 12">DNA topoisomerase</fullName>
        <ecNumber evidence="4 12">5.6.2.1</ecNumber>
    </recommendedName>
</protein>
<dbReference type="InterPro" id="IPR010666">
    <property type="entry name" value="Znf_GRF"/>
</dbReference>
<keyword evidence="6 11" id="KW-0863">Zinc-finger</keyword>
<dbReference type="PROSITE" id="PS52039">
    <property type="entry name" value="TOPO_IA_2"/>
    <property type="match status" value="1"/>
</dbReference>
<keyword evidence="18" id="KW-1185">Reference proteome</keyword>
<evidence type="ECO:0000259" key="14">
    <source>
        <dbReference type="PROSITE" id="PS50880"/>
    </source>
</evidence>
<dbReference type="Gene3D" id="1.10.460.10">
    <property type="entry name" value="Topoisomerase I, domain 2"/>
    <property type="match status" value="1"/>
</dbReference>
<dbReference type="InterPro" id="IPR000380">
    <property type="entry name" value="Topo_IA"/>
</dbReference>
<feature type="region of interest" description="Disordered" evidence="13">
    <location>
        <begin position="864"/>
        <end position="898"/>
    </location>
</feature>
<feature type="compositionally biased region" description="Gly residues" evidence="13">
    <location>
        <begin position="695"/>
        <end position="714"/>
    </location>
</feature>
<evidence type="ECO:0000256" key="6">
    <source>
        <dbReference type="ARBA" id="ARBA00022771"/>
    </source>
</evidence>
<evidence type="ECO:0000256" key="1">
    <source>
        <dbReference type="ARBA" id="ARBA00000213"/>
    </source>
</evidence>
<evidence type="ECO:0000256" key="5">
    <source>
        <dbReference type="ARBA" id="ARBA00022723"/>
    </source>
</evidence>
<dbReference type="FunFam" id="3.40.50.140:FF:000005">
    <property type="entry name" value="DNA topoisomerase"/>
    <property type="match status" value="1"/>
</dbReference>
<dbReference type="GO" id="GO:0008270">
    <property type="term" value="F:zinc ion binding"/>
    <property type="evidence" value="ECO:0007669"/>
    <property type="project" value="UniProtKB-KW"/>
</dbReference>
<dbReference type="GO" id="GO:0006281">
    <property type="term" value="P:DNA repair"/>
    <property type="evidence" value="ECO:0007669"/>
    <property type="project" value="TreeGrafter"/>
</dbReference>
<feature type="compositionally biased region" description="Low complexity" evidence="13">
    <location>
        <begin position="9"/>
        <end position="22"/>
    </location>
</feature>
<keyword evidence="8 12" id="KW-0799">Topoisomerase</keyword>
<evidence type="ECO:0000313" key="18">
    <source>
        <dbReference type="Proteomes" id="UP000243876"/>
    </source>
</evidence>
<dbReference type="PROSITE" id="PS51999">
    <property type="entry name" value="ZF_GRF"/>
    <property type="match status" value="1"/>
</dbReference>
<evidence type="ECO:0000256" key="3">
    <source>
        <dbReference type="ARBA" id="ARBA00009446"/>
    </source>
</evidence>
<feature type="compositionally biased region" description="Low complexity" evidence="13">
    <location>
        <begin position="801"/>
        <end position="812"/>
    </location>
</feature>
<dbReference type="PRINTS" id="PR00417">
    <property type="entry name" value="PRTPISMRASEI"/>
</dbReference>
<dbReference type="InterPro" id="IPR013824">
    <property type="entry name" value="Topo_IA_cen_sub1"/>
</dbReference>
<evidence type="ECO:0000256" key="7">
    <source>
        <dbReference type="ARBA" id="ARBA00022833"/>
    </source>
</evidence>
<dbReference type="FunFam" id="1.10.290.10:FF:000003">
    <property type="entry name" value="DNA topoisomerase"/>
    <property type="match status" value="1"/>
</dbReference>
<evidence type="ECO:0000259" key="15">
    <source>
        <dbReference type="PROSITE" id="PS51999"/>
    </source>
</evidence>
<dbReference type="GO" id="GO:0003677">
    <property type="term" value="F:DNA binding"/>
    <property type="evidence" value="ECO:0007669"/>
    <property type="project" value="UniProtKB-KW"/>
</dbReference>
<dbReference type="GO" id="GO:0006310">
    <property type="term" value="P:DNA recombination"/>
    <property type="evidence" value="ECO:0007669"/>
    <property type="project" value="TreeGrafter"/>
</dbReference>
<dbReference type="InterPro" id="IPR023405">
    <property type="entry name" value="Topo_IA_core_domain"/>
</dbReference>
<dbReference type="Gene3D" id="1.10.290.10">
    <property type="entry name" value="Topoisomerase I, domain 4"/>
    <property type="match status" value="1"/>
</dbReference>
<dbReference type="EC" id="5.6.2.1" evidence="4 12"/>
<dbReference type="OrthoDB" id="430051at2759"/>
<dbReference type="InterPro" id="IPR003601">
    <property type="entry name" value="Topo_IA_2"/>
</dbReference>
<evidence type="ECO:0000256" key="13">
    <source>
        <dbReference type="SAM" id="MobiDB-lite"/>
    </source>
</evidence>
<comment type="cofactor">
    <cofactor evidence="2">
        <name>Mg(2+)</name>
        <dbReference type="ChEBI" id="CHEBI:18420"/>
    </cofactor>
</comment>
<dbReference type="InterPro" id="IPR013825">
    <property type="entry name" value="Topo_IA_cen_sub2"/>
</dbReference>
<evidence type="ECO:0000256" key="10">
    <source>
        <dbReference type="ARBA" id="ARBA00023235"/>
    </source>
</evidence>
<accession>A0A0D6ERA8</accession>
<dbReference type="InterPro" id="IPR003602">
    <property type="entry name" value="Topo_IA_DNA-bd_dom"/>
</dbReference>
<evidence type="ECO:0000256" key="12">
    <source>
        <dbReference type="RuleBase" id="RU362092"/>
    </source>
</evidence>
<feature type="region of interest" description="Disordered" evidence="13">
    <location>
        <begin position="1"/>
        <end position="22"/>
    </location>
</feature>
<dbReference type="PROSITE" id="PS00396">
    <property type="entry name" value="TOPO_IA_1"/>
    <property type="match status" value="1"/>
</dbReference>
<gene>
    <name evidence="17" type="primary">SPOSA6832_04328</name>
</gene>
<dbReference type="InterPro" id="IPR023406">
    <property type="entry name" value="Topo_IA_AS"/>
</dbReference>